<keyword evidence="7" id="KW-0378">Hydrolase</keyword>
<feature type="domain" description="FPG-type" evidence="15">
    <location>
        <begin position="225"/>
        <end position="259"/>
    </location>
</feature>
<dbReference type="SUPFAM" id="SSF57716">
    <property type="entry name" value="Glucocorticoid receptor-like (DNA-binding domain)"/>
    <property type="match status" value="1"/>
</dbReference>
<dbReference type="SMART" id="SM00898">
    <property type="entry name" value="Fapy_DNA_glyco"/>
    <property type="match status" value="1"/>
</dbReference>
<evidence type="ECO:0000256" key="1">
    <source>
        <dbReference type="ARBA" id="ARBA00001668"/>
    </source>
</evidence>
<dbReference type="Pfam" id="PF01149">
    <property type="entry name" value="Fapy_DNA_glyco"/>
    <property type="match status" value="1"/>
</dbReference>
<evidence type="ECO:0000256" key="13">
    <source>
        <dbReference type="ARBA" id="ARBA00023295"/>
    </source>
</evidence>
<dbReference type="Gene3D" id="3.20.190.10">
    <property type="entry name" value="MutM-like, N-terminal"/>
    <property type="match status" value="1"/>
</dbReference>
<evidence type="ECO:0000256" key="7">
    <source>
        <dbReference type="ARBA" id="ARBA00022801"/>
    </source>
</evidence>
<gene>
    <name evidence="17" type="ORF">GZA08_01935</name>
</gene>
<dbReference type="SUPFAM" id="SSF81624">
    <property type="entry name" value="N-terminal domain of MutM-like DNA repair proteins"/>
    <property type="match status" value="1"/>
</dbReference>
<reference evidence="17 18" key="1">
    <citation type="submission" date="2020-02" db="EMBL/GenBank/DDBJ databases">
        <title>Pseudoroseicyclus tamarix, sp. nov., isolated from offshore sediment of a Tamarix chinensis forest.</title>
        <authorList>
            <person name="Gai Y."/>
        </authorList>
    </citation>
    <scope>NUCLEOTIDE SEQUENCE [LARGE SCALE GENOMIC DNA]</scope>
    <source>
        <strain evidence="17 18">CLL3-39</strain>
    </source>
</reference>
<evidence type="ECO:0000256" key="10">
    <source>
        <dbReference type="ARBA" id="ARBA00023204"/>
    </source>
</evidence>
<dbReference type="PANTHER" id="PTHR22993">
    <property type="entry name" value="FORMAMIDOPYRIMIDINE-DNA GLYCOSYLASE"/>
    <property type="match status" value="1"/>
</dbReference>
<keyword evidence="12" id="KW-0511">Multifunctional enzyme</keyword>
<proteinExistence type="inferred from homology"/>
<evidence type="ECO:0000256" key="2">
    <source>
        <dbReference type="ARBA" id="ARBA00001947"/>
    </source>
</evidence>
<evidence type="ECO:0000256" key="3">
    <source>
        <dbReference type="ARBA" id="ARBA00009409"/>
    </source>
</evidence>
<evidence type="ECO:0000256" key="4">
    <source>
        <dbReference type="ARBA" id="ARBA00022723"/>
    </source>
</evidence>
<dbReference type="GO" id="GO:0008534">
    <property type="term" value="F:oxidized purine nucleobase lesion DNA N-glycosylase activity"/>
    <property type="evidence" value="ECO:0007669"/>
    <property type="project" value="UniProtKB-EC"/>
</dbReference>
<dbReference type="SUPFAM" id="SSF46946">
    <property type="entry name" value="S13-like H2TH domain"/>
    <property type="match status" value="1"/>
</dbReference>
<comment type="caution">
    <text evidence="17">The sequence shown here is derived from an EMBL/GenBank/DDBJ whole genome shotgun (WGS) entry which is preliminary data.</text>
</comment>
<keyword evidence="9" id="KW-0238">DNA-binding</keyword>
<dbReference type="AlphaFoldDB" id="A0A6B2JU81"/>
<dbReference type="Pfam" id="PF06827">
    <property type="entry name" value="zf-FPG_IleRS"/>
    <property type="match status" value="1"/>
</dbReference>
<dbReference type="InterPro" id="IPR015886">
    <property type="entry name" value="H2TH_FPG"/>
</dbReference>
<dbReference type="PROSITE" id="PS51066">
    <property type="entry name" value="ZF_FPG_2"/>
    <property type="match status" value="1"/>
</dbReference>
<dbReference type="GO" id="GO:0003684">
    <property type="term" value="F:damaged DNA binding"/>
    <property type="evidence" value="ECO:0007669"/>
    <property type="project" value="InterPro"/>
</dbReference>
<evidence type="ECO:0000256" key="9">
    <source>
        <dbReference type="ARBA" id="ARBA00023125"/>
    </source>
</evidence>
<name>A0A6B2JU81_9RHOB</name>
<dbReference type="Proteomes" id="UP000474757">
    <property type="component" value="Unassembled WGS sequence"/>
</dbReference>
<evidence type="ECO:0000256" key="8">
    <source>
        <dbReference type="ARBA" id="ARBA00022833"/>
    </source>
</evidence>
<dbReference type="GO" id="GO:0008270">
    <property type="term" value="F:zinc ion binding"/>
    <property type="evidence" value="ECO:0007669"/>
    <property type="project" value="UniProtKB-KW"/>
</dbReference>
<keyword evidence="11" id="KW-0456">Lyase</keyword>
<keyword evidence="8" id="KW-0862">Zinc</keyword>
<evidence type="ECO:0000256" key="11">
    <source>
        <dbReference type="ARBA" id="ARBA00023239"/>
    </source>
</evidence>
<dbReference type="InterPro" id="IPR010663">
    <property type="entry name" value="Znf_FPG/IleRS"/>
</dbReference>
<comment type="similarity">
    <text evidence="3">Belongs to the FPG family.</text>
</comment>
<dbReference type="Gene3D" id="1.10.8.50">
    <property type="match status" value="1"/>
</dbReference>
<dbReference type="InterPro" id="IPR010979">
    <property type="entry name" value="Ribosomal_uS13-like_H2TH"/>
</dbReference>
<evidence type="ECO:0000259" key="15">
    <source>
        <dbReference type="PROSITE" id="PS51066"/>
    </source>
</evidence>
<dbReference type="PROSITE" id="PS51068">
    <property type="entry name" value="FPG_CAT"/>
    <property type="match status" value="1"/>
</dbReference>
<keyword evidence="5" id="KW-0227">DNA damage</keyword>
<dbReference type="GO" id="GO:0006284">
    <property type="term" value="P:base-excision repair"/>
    <property type="evidence" value="ECO:0007669"/>
    <property type="project" value="InterPro"/>
</dbReference>
<organism evidence="17 18">
    <name type="scientific">Pseudoroseicyclus tamaricis</name>
    <dbReference type="NCBI Taxonomy" id="2705421"/>
    <lineage>
        <taxon>Bacteria</taxon>
        <taxon>Pseudomonadati</taxon>
        <taxon>Pseudomonadota</taxon>
        <taxon>Alphaproteobacteria</taxon>
        <taxon>Rhodobacterales</taxon>
        <taxon>Paracoccaceae</taxon>
        <taxon>Pseudoroseicyclus</taxon>
    </lineage>
</organism>
<sequence length="261" mass="28155">MPELPAAEANRRRVEAGALHRTIAAISVDDPGPMTMPTPAEQKRLIGTQFTQARRYGKYVFLGSATGPWLVISLGMTGIIQTYDETEGAPKHAKLTVTFEGDRRLAYICPRKFGDAYVAESVEAFVAEHKLGPDALEIGKAEFAERVGPSKSAIKTVLMDQSRLAGIGNLWSDETLYRVGLSPEIPANALGDNRLGDIHAAAQEILQAAVDTPDAPKSLPDDWLVHHRKPGAPCPRCGGTIKKKSIGGRSAYFCPDHQEGA</sequence>
<evidence type="ECO:0000256" key="14">
    <source>
        <dbReference type="PROSITE-ProRule" id="PRU00391"/>
    </source>
</evidence>
<feature type="domain" description="Formamidopyrimidine-DNA glycosylase catalytic" evidence="16">
    <location>
        <begin position="2"/>
        <end position="114"/>
    </location>
</feature>
<dbReference type="Pfam" id="PF06831">
    <property type="entry name" value="H2TH"/>
    <property type="match status" value="1"/>
</dbReference>
<dbReference type="EMBL" id="JAAGAB010000001">
    <property type="protein sequence ID" value="NDU99733.1"/>
    <property type="molecule type" value="Genomic_DNA"/>
</dbReference>
<dbReference type="InterPro" id="IPR012319">
    <property type="entry name" value="FPG_cat"/>
</dbReference>
<dbReference type="RefSeq" id="WP_163889467.1">
    <property type="nucleotide sequence ID" value="NZ_JAAFYS010000001.1"/>
</dbReference>
<evidence type="ECO:0000259" key="16">
    <source>
        <dbReference type="PROSITE" id="PS51068"/>
    </source>
</evidence>
<keyword evidence="4" id="KW-0479">Metal-binding</keyword>
<evidence type="ECO:0000256" key="6">
    <source>
        <dbReference type="ARBA" id="ARBA00022771"/>
    </source>
</evidence>
<evidence type="ECO:0000256" key="12">
    <source>
        <dbReference type="ARBA" id="ARBA00023268"/>
    </source>
</evidence>
<dbReference type="SMART" id="SM01232">
    <property type="entry name" value="H2TH"/>
    <property type="match status" value="1"/>
</dbReference>
<keyword evidence="13" id="KW-0326">Glycosidase</keyword>
<accession>A0A6B2JU81</accession>
<dbReference type="PANTHER" id="PTHR22993:SF9">
    <property type="entry name" value="FORMAMIDOPYRIMIDINE-DNA GLYCOSYLASE"/>
    <property type="match status" value="1"/>
</dbReference>
<dbReference type="GO" id="GO:0003906">
    <property type="term" value="F:DNA-(apurinic or apyrimidinic site) endonuclease activity"/>
    <property type="evidence" value="ECO:0007669"/>
    <property type="project" value="InterPro"/>
</dbReference>
<dbReference type="GO" id="GO:0016829">
    <property type="term" value="F:lyase activity"/>
    <property type="evidence" value="ECO:0007669"/>
    <property type="project" value="UniProtKB-KW"/>
</dbReference>
<comment type="catalytic activity">
    <reaction evidence="1">
        <text>Hydrolysis of DNA containing ring-opened 7-methylguanine residues, releasing 2,6-diamino-4-hydroxy-5-(N-methyl)formamidopyrimidine.</text>
        <dbReference type="EC" id="3.2.2.23"/>
    </reaction>
</comment>
<keyword evidence="18" id="KW-1185">Reference proteome</keyword>
<evidence type="ECO:0000313" key="18">
    <source>
        <dbReference type="Proteomes" id="UP000474757"/>
    </source>
</evidence>
<dbReference type="InterPro" id="IPR000214">
    <property type="entry name" value="Znf_DNA_glyclase/AP_lyase"/>
</dbReference>
<protein>
    <submittedName>
        <fullName evidence="17">Fpg/Nei family DNA glycosylase</fullName>
    </submittedName>
</protein>
<dbReference type="InterPro" id="IPR035937">
    <property type="entry name" value="FPG_N"/>
</dbReference>
<keyword evidence="6 14" id="KW-0863">Zinc-finger</keyword>
<keyword evidence="10" id="KW-0234">DNA repair</keyword>
<evidence type="ECO:0000256" key="5">
    <source>
        <dbReference type="ARBA" id="ARBA00022763"/>
    </source>
</evidence>
<evidence type="ECO:0000313" key="17">
    <source>
        <dbReference type="EMBL" id="NDU99733.1"/>
    </source>
</evidence>
<comment type="cofactor">
    <cofactor evidence="2">
        <name>Zn(2+)</name>
        <dbReference type="ChEBI" id="CHEBI:29105"/>
    </cofactor>
</comment>